<dbReference type="SUPFAM" id="SSF160964">
    <property type="entry name" value="MalF N-terminal region-like"/>
    <property type="match status" value="1"/>
</dbReference>
<feature type="transmembrane region" description="Helical" evidence="7">
    <location>
        <begin position="343"/>
        <end position="362"/>
    </location>
</feature>
<feature type="transmembrane region" description="Helical" evidence="7">
    <location>
        <begin position="282"/>
        <end position="307"/>
    </location>
</feature>
<keyword evidence="3" id="KW-1003">Cell membrane</keyword>
<feature type="transmembrane region" description="Helical" evidence="7">
    <location>
        <begin position="24"/>
        <end position="45"/>
    </location>
</feature>
<evidence type="ECO:0000259" key="8">
    <source>
        <dbReference type="PROSITE" id="PS50928"/>
    </source>
</evidence>
<accession>A0A3N2D2A0</accession>
<dbReference type="InterPro" id="IPR050809">
    <property type="entry name" value="UgpAE/MalFG_permease"/>
</dbReference>
<keyword evidence="10" id="KW-1185">Reference proteome</keyword>
<sequence>MTAVAAPDRPVVRRGGSPARPLRALWGLVGVVLVGWVLGNGFLSLAYHPEWYGHNRILMALVGIVLGIGGSALLFYCINVFIESLPQRASQGLIPYAFLLPAFALIGLMLLYPTVQTINYSFANNKSTAYVGLDNYRAIFADPAFWTALTNNALWLLVVPAVTVAVGLVVALFADRLSAGGEKYSKSLIFLPMAISFVAASTIWGKLIYDANPNIGVLNAILGTENDWIRMSGGRLNSFLMMIILIWMQTGFAMVLLSSAIKNVPDETLEAARLDGANERAIFFRVIVPQIKGTVLTVFITVVILVMKVFDIIYVLTNGQNNTNVIAVMFFDELFTAGRAGRASAIVVVLLLLVTPILVYQVRAYRKEAAR</sequence>
<evidence type="ECO:0000256" key="2">
    <source>
        <dbReference type="ARBA" id="ARBA00022448"/>
    </source>
</evidence>
<feature type="transmembrane region" description="Helical" evidence="7">
    <location>
        <begin position="57"/>
        <end position="81"/>
    </location>
</feature>
<evidence type="ECO:0000313" key="10">
    <source>
        <dbReference type="Proteomes" id="UP000275356"/>
    </source>
</evidence>
<evidence type="ECO:0000256" key="6">
    <source>
        <dbReference type="ARBA" id="ARBA00023136"/>
    </source>
</evidence>
<dbReference type="PANTHER" id="PTHR43227">
    <property type="entry name" value="BLL4140 PROTEIN"/>
    <property type="match status" value="1"/>
</dbReference>
<evidence type="ECO:0000256" key="7">
    <source>
        <dbReference type="RuleBase" id="RU363032"/>
    </source>
</evidence>
<dbReference type="InterPro" id="IPR000515">
    <property type="entry name" value="MetI-like"/>
</dbReference>
<feature type="domain" description="ABC transmembrane type-1" evidence="8">
    <location>
        <begin position="149"/>
        <end position="359"/>
    </location>
</feature>
<dbReference type="AlphaFoldDB" id="A0A3N2D2A0"/>
<dbReference type="EMBL" id="RKHQ01000002">
    <property type="protein sequence ID" value="ROR93881.1"/>
    <property type="molecule type" value="Genomic_DNA"/>
</dbReference>
<reference evidence="9 10" key="1">
    <citation type="submission" date="2018-11" db="EMBL/GenBank/DDBJ databases">
        <title>Sequencing the genomes of 1000 actinobacteria strains.</title>
        <authorList>
            <person name="Klenk H.-P."/>
        </authorList>
    </citation>
    <scope>NUCLEOTIDE SEQUENCE [LARGE SCALE GENOMIC DNA]</scope>
    <source>
        <strain evidence="9 10">DSM 13521</strain>
    </source>
</reference>
<evidence type="ECO:0000256" key="1">
    <source>
        <dbReference type="ARBA" id="ARBA00004651"/>
    </source>
</evidence>
<name>A0A3N2D2A0_9MICO</name>
<dbReference type="RefSeq" id="WP_123740764.1">
    <property type="nucleotide sequence ID" value="NZ_CALFQU010000008.1"/>
</dbReference>
<feature type="transmembrane region" description="Helical" evidence="7">
    <location>
        <begin position="239"/>
        <end position="261"/>
    </location>
</feature>
<feature type="transmembrane region" description="Helical" evidence="7">
    <location>
        <begin position="93"/>
        <end position="112"/>
    </location>
</feature>
<dbReference type="PANTHER" id="PTHR43227:SF8">
    <property type="entry name" value="DIACETYLCHITOBIOSE UPTAKE SYSTEM PERMEASE PROTEIN DASB"/>
    <property type="match status" value="1"/>
</dbReference>
<dbReference type="GO" id="GO:0005886">
    <property type="term" value="C:plasma membrane"/>
    <property type="evidence" value="ECO:0007669"/>
    <property type="project" value="UniProtKB-SubCell"/>
</dbReference>
<dbReference type="Pfam" id="PF00528">
    <property type="entry name" value="BPD_transp_1"/>
    <property type="match status" value="1"/>
</dbReference>
<dbReference type="InterPro" id="IPR035906">
    <property type="entry name" value="MetI-like_sf"/>
</dbReference>
<dbReference type="OrthoDB" id="9805974at2"/>
<dbReference type="CDD" id="cd06261">
    <property type="entry name" value="TM_PBP2"/>
    <property type="match status" value="1"/>
</dbReference>
<dbReference type="Gene3D" id="1.10.3720.10">
    <property type="entry name" value="MetI-like"/>
    <property type="match status" value="1"/>
</dbReference>
<dbReference type="PROSITE" id="PS50928">
    <property type="entry name" value="ABC_TM1"/>
    <property type="match status" value="1"/>
</dbReference>
<feature type="transmembrane region" description="Helical" evidence="7">
    <location>
        <begin position="187"/>
        <end position="209"/>
    </location>
</feature>
<keyword evidence="5 7" id="KW-1133">Transmembrane helix</keyword>
<comment type="subcellular location">
    <subcellularLocation>
        <location evidence="1 7">Cell membrane</location>
        <topology evidence="1 7">Multi-pass membrane protein</topology>
    </subcellularLocation>
</comment>
<evidence type="ECO:0000256" key="3">
    <source>
        <dbReference type="ARBA" id="ARBA00022475"/>
    </source>
</evidence>
<organism evidence="9 10">
    <name type="scientific">Salana multivorans</name>
    <dbReference type="NCBI Taxonomy" id="120377"/>
    <lineage>
        <taxon>Bacteria</taxon>
        <taxon>Bacillati</taxon>
        <taxon>Actinomycetota</taxon>
        <taxon>Actinomycetes</taxon>
        <taxon>Micrococcales</taxon>
        <taxon>Beutenbergiaceae</taxon>
        <taxon>Salana</taxon>
    </lineage>
</organism>
<proteinExistence type="inferred from homology"/>
<dbReference type="SUPFAM" id="SSF161098">
    <property type="entry name" value="MetI-like"/>
    <property type="match status" value="1"/>
</dbReference>
<protein>
    <submittedName>
        <fullName evidence="9">Alpha-glucoside transport system permease protein</fullName>
    </submittedName>
</protein>
<keyword evidence="6 7" id="KW-0472">Membrane</keyword>
<dbReference type="GO" id="GO:0055085">
    <property type="term" value="P:transmembrane transport"/>
    <property type="evidence" value="ECO:0007669"/>
    <property type="project" value="InterPro"/>
</dbReference>
<evidence type="ECO:0000256" key="4">
    <source>
        <dbReference type="ARBA" id="ARBA00022692"/>
    </source>
</evidence>
<comment type="caution">
    <text evidence="9">The sequence shown here is derived from an EMBL/GenBank/DDBJ whole genome shotgun (WGS) entry which is preliminary data.</text>
</comment>
<keyword evidence="4 7" id="KW-0812">Transmembrane</keyword>
<feature type="transmembrane region" description="Helical" evidence="7">
    <location>
        <begin position="153"/>
        <end position="175"/>
    </location>
</feature>
<evidence type="ECO:0000313" key="9">
    <source>
        <dbReference type="EMBL" id="ROR93881.1"/>
    </source>
</evidence>
<evidence type="ECO:0000256" key="5">
    <source>
        <dbReference type="ARBA" id="ARBA00022989"/>
    </source>
</evidence>
<dbReference type="Proteomes" id="UP000275356">
    <property type="component" value="Unassembled WGS sequence"/>
</dbReference>
<gene>
    <name evidence="9" type="ORF">EDD28_3309</name>
</gene>
<comment type="similarity">
    <text evidence="7">Belongs to the binding-protein-dependent transport system permease family.</text>
</comment>
<keyword evidence="2 7" id="KW-0813">Transport</keyword>